<evidence type="ECO:0000313" key="3">
    <source>
        <dbReference type="Proteomes" id="UP000230551"/>
    </source>
</evidence>
<dbReference type="Proteomes" id="UP000230551">
    <property type="component" value="Unassembled WGS sequence"/>
</dbReference>
<accession>A0A2G5PEX1</accession>
<gene>
    <name evidence="2" type="ORF">CQY22_004285</name>
</gene>
<protein>
    <submittedName>
        <fullName evidence="2">Uncharacterized protein</fullName>
    </submittedName>
</protein>
<evidence type="ECO:0000256" key="1">
    <source>
        <dbReference type="SAM" id="SignalP"/>
    </source>
</evidence>
<sequence length="301" mass="32201">MIGRISAAALLTASVLAGCSSKPAEDAETKEATSFAGTYKFELGAVDAVDAGKDSLGDDAASADLVVKSECDEDECVASAVFVEPLAEMASNSFTLDYIDDKWVAVGIHPATCGEQQAEEFKVLQLTPGEDGQFNGSYTSLTDSDCNVQRMVRVTRVGDADESVTVPDPFAMPDRVRNRAAGFTGDYQFELTNQADQKQVSLDRKVATYCVRTGDRCVTVMTGQDRLLTWTFEEGQWNYTDNGPAKCADGRETTVADSSSLALPEEAPTPITDMVGIRTMVNAAPCPSTTDYSVNAKRTGD</sequence>
<feature type="signal peptide" evidence="1">
    <location>
        <begin position="1"/>
        <end position="17"/>
    </location>
</feature>
<feature type="chain" id="PRO_5038840120" evidence="1">
    <location>
        <begin position="18"/>
        <end position="301"/>
    </location>
</feature>
<name>A0A2G5PEX1_9MYCO</name>
<dbReference type="STRING" id="85968.GCA_900073015_02316"/>
<comment type="caution">
    <text evidence="2">The sequence shown here is derived from an EMBL/GenBank/DDBJ whole genome shotgun (WGS) entry which is preliminary data.</text>
</comment>
<proteinExistence type="predicted"/>
<keyword evidence="3" id="KW-1185">Reference proteome</keyword>
<reference evidence="2 3" key="1">
    <citation type="journal article" date="2017" name="Infect. Genet. Evol.">
        <title>The new phylogeny of the genus Mycobacterium: The old and the news.</title>
        <authorList>
            <person name="Tortoli E."/>
            <person name="Fedrizzi T."/>
            <person name="Meehan C.J."/>
            <person name="Trovato A."/>
            <person name="Grottola A."/>
            <person name="Giacobazzi E."/>
            <person name="Serpini G.F."/>
            <person name="Tagliazucchi S."/>
            <person name="Fabio A."/>
            <person name="Bettua C."/>
            <person name="Bertorelli R."/>
            <person name="Frascaro F."/>
            <person name="De Sanctis V."/>
            <person name="Pecorari M."/>
            <person name="Jousson O."/>
            <person name="Segata N."/>
            <person name="Cirillo D.M."/>
        </authorList>
    </citation>
    <scope>NUCLEOTIDE SEQUENCE [LARGE SCALE GENOMIC DNA]</scope>
    <source>
        <strain evidence="2 3">CIP1034565</strain>
    </source>
</reference>
<dbReference type="PROSITE" id="PS51257">
    <property type="entry name" value="PROKAR_LIPOPROTEIN"/>
    <property type="match status" value="1"/>
</dbReference>
<dbReference type="AlphaFoldDB" id="A0A2G5PEX1"/>
<evidence type="ECO:0000313" key="2">
    <source>
        <dbReference type="EMBL" id="PIB76868.1"/>
    </source>
</evidence>
<organism evidence="2 3">
    <name type="scientific">Mycolicibacterium brumae</name>
    <dbReference type="NCBI Taxonomy" id="85968"/>
    <lineage>
        <taxon>Bacteria</taxon>
        <taxon>Bacillati</taxon>
        <taxon>Actinomycetota</taxon>
        <taxon>Actinomycetes</taxon>
        <taxon>Mycobacteriales</taxon>
        <taxon>Mycobacteriaceae</taxon>
        <taxon>Mycolicibacterium</taxon>
    </lineage>
</organism>
<dbReference type="EMBL" id="PDCN02000003">
    <property type="protein sequence ID" value="PIB76868.1"/>
    <property type="molecule type" value="Genomic_DNA"/>
</dbReference>
<keyword evidence="1" id="KW-0732">Signal</keyword>